<comment type="subcellular location">
    <subcellularLocation>
        <location evidence="1">Membrane</location>
        <topology evidence="1">Multi-pass membrane protein</topology>
    </subcellularLocation>
</comment>
<keyword evidence="10 13" id="KW-0472">Membrane</keyword>
<dbReference type="SUPFAM" id="SSF81324">
    <property type="entry name" value="Voltage-gated potassium channels"/>
    <property type="match status" value="1"/>
</dbReference>
<dbReference type="EMBL" id="CAJNOO010003584">
    <property type="protein sequence ID" value="CAF1345191.1"/>
    <property type="molecule type" value="Genomic_DNA"/>
</dbReference>
<keyword evidence="9" id="KW-0406">Ion transport</keyword>
<dbReference type="Pfam" id="PF02214">
    <property type="entry name" value="BTB_2"/>
    <property type="match status" value="1"/>
</dbReference>
<feature type="transmembrane region" description="Helical" evidence="13">
    <location>
        <begin position="345"/>
        <end position="365"/>
    </location>
</feature>
<dbReference type="Gene3D" id="3.30.710.10">
    <property type="entry name" value="Potassium Channel Kv1.1, Chain A"/>
    <property type="match status" value="1"/>
</dbReference>
<keyword evidence="6" id="KW-0851">Voltage-gated channel</keyword>
<keyword evidence="4 13" id="KW-0812">Transmembrane</keyword>
<gene>
    <name evidence="15" type="ORF">RFH988_LOCUS31999</name>
</gene>
<evidence type="ECO:0000256" key="9">
    <source>
        <dbReference type="ARBA" id="ARBA00023065"/>
    </source>
</evidence>
<evidence type="ECO:0000256" key="6">
    <source>
        <dbReference type="ARBA" id="ARBA00022882"/>
    </source>
</evidence>
<dbReference type="PANTHER" id="PTHR11537">
    <property type="entry name" value="VOLTAGE-GATED POTASSIUM CHANNEL"/>
    <property type="match status" value="1"/>
</dbReference>
<dbReference type="PRINTS" id="PR00169">
    <property type="entry name" value="KCHANNEL"/>
</dbReference>
<dbReference type="GO" id="GO:0005251">
    <property type="term" value="F:delayed rectifier potassium channel activity"/>
    <property type="evidence" value="ECO:0007669"/>
    <property type="project" value="TreeGrafter"/>
</dbReference>
<organism evidence="15 16">
    <name type="scientific">Rotaria sordida</name>
    <dbReference type="NCBI Taxonomy" id="392033"/>
    <lineage>
        <taxon>Eukaryota</taxon>
        <taxon>Metazoa</taxon>
        <taxon>Spiralia</taxon>
        <taxon>Gnathifera</taxon>
        <taxon>Rotifera</taxon>
        <taxon>Eurotatoria</taxon>
        <taxon>Bdelloidea</taxon>
        <taxon>Philodinida</taxon>
        <taxon>Philodinidae</taxon>
        <taxon>Rotaria</taxon>
    </lineage>
</organism>
<dbReference type="InterPro" id="IPR005821">
    <property type="entry name" value="Ion_trans_dom"/>
</dbReference>
<keyword evidence="11" id="KW-0407">Ion channel</keyword>
<dbReference type="SUPFAM" id="SSF54695">
    <property type="entry name" value="POZ domain"/>
    <property type="match status" value="1"/>
</dbReference>
<feature type="region of interest" description="Disordered" evidence="12">
    <location>
        <begin position="1"/>
        <end position="21"/>
    </location>
</feature>
<dbReference type="InterPro" id="IPR003972">
    <property type="entry name" value="K_chnl_volt-dep_Kv1"/>
</dbReference>
<dbReference type="GO" id="GO:0001508">
    <property type="term" value="P:action potential"/>
    <property type="evidence" value="ECO:0007669"/>
    <property type="project" value="TreeGrafter"/>
</dbReference>
<evidence type="ECO:0000256" key="4">
    <source>
        <dbReference type="ARBA" id="ARBA00022692"/>
    </source>
</evidence>
<reference evidence="15" key="1">
    <citation type="submission" date="2021-02" db="EMBL/GenBank/DDBJ databases">
        <authorList>
            <person name="Nowell W R."/>
        </authorList>
    </citation>
    <scope>NUCLEOTIDE SEQUENCE</scope>
</reference>
<dbReference type="GO" id="GO:0051260">
    <property type="term" value="P:protein homooligomerization"/>
    <property type="evidence" value="ECO:0007669"/>
    <property type="project" value="InterPro"/>
</dbReference>
<dbReference type="InterPro" id="IPR027359">
    <property type="entry name" value="Volt_channel_dom_sf"/>
</dbReference>
<dbReference type="Pfam" id="PF00520">
    <property type="entry name" value="Ion_trans"/>
    <property type="match status" value="1"/>
</dbReference>
<dbReference type="SMART" id="SM00225">
    <property type="entry name" value="BTB"/>
    <property type="match status" value="1"/>
</dbReference>
<accession>A0A815GYX4</accession>
<evidence type="ECO:0000256" key="10">
    <source>
        <dbReference type="ARBA" id="ARBA00023136"/>
    </source>
</evidence>
<dbReference type="GO" id="GO:0008076">
    <property type="term" value="C:voltage-gated potassium channel complex"/>
    <property type="evidence" value="ECO:0007669"/>
    <property type="project" value="InterPro"/>
</dbReference>
<dbReference type="InterPro" id="IPR000210">
    <property type="entry name" value="BTB/POZ_dom"/>
</dbReference>
<feature type="transmembrane region" description="Helical" evidence="13">
    <location>
        <begin position="312"/>
        <end position="333"/>
    </location>
</feature>
<evidence type="ECO:0000256" key="2">
    <source>
        <dbReference type="ARBA" id="ARBA00022448"/>
    </source>
</evidence>
<evidence type="ECO:0000256" key="1">
    <source>
        <dbReference type="ARBA" id="ARBA00004141"/>
    </source>
</evidence>
<keyword evidence="7" id="KW-0630">Potassium</keyword>
<dbReference type="OrthoDB" id="415460at2759"/>
<evidence type="ECO:0000256" key="3">
    <source>
        <dbReference type="ARBA" id="ARBA00022538"/>
    </source>
</evidence>
<proteinExistence type="predicted"/>
<evidence type="ECO:0000256" key="7">
    <source>
        <dbReference type="ARBA" id="ARBA00022958"/>
    </source>
</evidence>
<feature type="transmembrane region" description="Helical" evidence="13">
    <location>
        <begin position="385"/>
        <end position="406"/>
    </location>
</feature>
<evidence type="ECO:0000256" key="5">
    <source>
        <dbReference type="ARBA" id="ARBA00022826"/>
    </source>
</evidence>
<dbReference type="InterPro" id="IPR003131">
    <property type="entry name" value="T1-type_BTB"/>
</dbReference>
<feature type="compositionally biased region" description="Polar residues" evidence="12">
    <location>
        <begin position="547"/>
        <end position="556"/>
    </location>
</feature>
<dbReference type="Proteomes" id="UP000663882">
    <property type="component" value="Unassembled WGS sequence"/>
</dbReference>
<dbReference type="InterPro" id="IPR028325">
    <property type="entry name" value="VG_K_chnl"/>
</dbReference>
<evidence type="ECO:0000313" key="16">
    <source>
        <dbReference type="Proteomes" id="UP000663882"/>
    </source>
</evidence>
<keyword evidence="8 13" id="KW-1133">Transmembrane helix</keyword>
<dbReference type="PRINTS" id="PR01496">
    <property type="entry name" value="SHAKERCHANEL"/>
</dbReference>
<dbReference type="FunFam" id="3.30.710.10:FF:000157">
    <property type="entry name" value="Potassium channel"/>
    <property type="match status" value="1"/>
</dbReference>
<comment type="caution">
    <text evidence="15">The sequence shown here is derived from an EMBL/GenBank/DDBJ whole genome shotgun (WGS) entry which is preliminary data.</text>
</comment>
<dbReference type="Gene3D" id="1.10.287.70">
    <property type="match status" value="1"/>
</dbReference>
<evidence type="ECO:0000313" key="15">
    <source>
        <dbReference type="EMBL" id="CAF1345191.1"/>
    </source>
</evidence>
<dbReference type="PANTHER" id="PTHR11537:SF113">
    <property type="entry name" value="POTASSIUM VOLTAGE-GATED CHANNEL PROTEIN SHAKER"/>
    <property type="match status" value="1"/>
</dbReference>
<feature type="transmembrane region" description="Helical" evidence="13">
    <location>
        <begin position="211"/>
        <end position="229"/>
    </location>
</feature>
<feature type="transmembrane region" description="Helical" evidence="13">
    <location>
        <begin position="443"/>
        <end position="467"/>
    </location>
</feature>
<sequence length="556" mass="64698">MESTQPAKHSHRISRSRPIVQPLAKQEARRLESLYEDSPAVNTIDWSTIHKDADDDVINVQNFNTRLMDFQKQQEKNKNDRIIINVCGQRYETWRTTLELYPDTLLGNEKKRKYYYDKNRKEYFFDRHRGCFEAILYYYQSHGRLRRPEYIPLDIFIEEVTFFQLGEQALNQIRKDENIKEVKKVPLPKNPIRRYLWVTMEYPNYSKIAKIFNILSLAMIIISTITLSIETLPQYVDLDNLNCEKDHNITVTINYHLNNGANQNSSQPSYVCSSYFASPFFIIQAVCIGFFTIEFLVRIFSTPSLLNFIKSLMNWIDLMAIIPFFITVAIRLASRHNEMNSRIYVNLRFLTILRVARIFKFYGVFKSMKSFRVLSTAIRESLLDFLIMTIILSVFGFLFGTIAYYVENHSNGQAFDSIFKAAYWGTITITSVGYGDITPITPIGRILSCLCGLVGAATIGMLVSVLVDRYQRIYARTLFINEERIDIDDYSDDENNDTDSENVNLYSINRSRRNTRTTDNNPQLKENVRNGETNTVEFLPTPDSPLDEQNSMNSKA</sequence>
<dbReference type="AlphaFoldDB" id="A0A815GYX4"/>
<keyword evidence="5" id="KW-0631">Potassium channel</keyword>
<evidence type="ECO:0000256" key="12">
    <source>
        <dbReference type="SAM" id="MobiDB-lite"/>
    </source>
</evidence>
<dbReference type="InterPro" id="IPR011333">
    <property type="entry name" value="SKP1/BTB/POZ_sf"/>
</dbReference>
<name>A0A815GYX4_9BILA</name>
<protein>
    <recommendedName>
        <fullName evidence="14">BTB domain-containing protein</fullName>
    </recommendedName>
</protein>
<feature type="transmembrane region" description="Helical" evidence="13">
    <location>
        <begin position="275"/>
        <end position="300"/>
    </location>
</feature>
<evidence type="ECO:0000256" key="11">
    <source>
        <dbReference type="ARBA" id="ARBA00023303"/>
    </source>
</evidence>
<keyword evidence="2" id="KW-0813">Transport</keyword>
<keyword evidence="3" id="KW-0633">Potassium transport</keyword>
<evidence type="ECO:0000256" key="8">
    <source>
        <dbReference type="ARBA" id="ARBA00022989"/>
    </source>
</evidence>
<feature type="region of interest" description="Disordered" evidence="12">
    <location>
        <begin position="511"/>
        <end position="556"/>
    </location>
</feature>
<evidence type="ECO:0000259" key="14">
    <source>
        <dbReference type="SMART" id="SM00225"/>
    </source>
</evidence>
<evidence type="ECO:0000256" key="13">
    <source>
        <dbReference type="SAM" id="Phobius"/>
    </source>
</evidence>
<dbReference type="Gene3D" id="1.20.120.350">
    <property type="entry name" value="Voltage-gated potassium channels. Chain C"/>
    <property type="match status" value="1"/>
</dbReference>
<feature type="domain" description="BTB" evidence="14">
    <location>
        <begin position="80"/>
        <end position="180"/>
    </location>
</feature>